<dbReference type="PANTHER" id="PTHR10900">
    <property type="entry name" value="PERIOSTIN-RELATED"/>
    <property type="match status" value="1"/>
</dbReference>
<feature type="signal peptide" evidence="2">
    <location>
        <begin position="1"/>
        <end position="22"/>
    </location>
</feature>
<dbReference type="InParanoid" id="A0A1X2HW92"/>
<comment type="caution">
    <text evidence="4">The sequence shown here is derived from an EMBL/GenBank/DDBJ whole genome shotgun (WGS) entry which is preliminary data.</text>
</comment>
<evidence type="ECO:0000256" key="1">
    <source>
        <dbReference type="SAM" id="MobiDB-lite"/>
    </source>
</evidence>
<dbReference type="Pfam" id="PF02469">
    <property type="entry name" value="Fasciclin"/>
    <property type="match status" value="2"/>
</dbReference>
<feature type="region of interest" description="Disordered" evidence="1">
    <location>
        <begin position="334"/>
        <end position="369"/>
    </location>
</feature>
<dbReference type="SMART" id="SM00554">
    <property type="entry name" value="FAS1"/>
    <property type="match status" value="2"/>
</dbReference>
<evidence type="ECO:0000313" key="5">
    <source>
        <dbReference type="Proteomes" id="UP000242180"/>
    </source>
</evidence>
<feature type="domain" description="FAS1" evidence="3">
    <location>
        <begin position="179"/>
        <end position="325"/>
    </location>
</feature>
<organism evidence="4 5">
    <name type="scientific">Syncephalastrum racemosum</name>
    <name type="common">Filamentous fungus</name>
    <dbReference type="NCBI Taxonomy" id="13706"/>
    <lineage>
        <taxon>Eukaryota</taxon>
        <taxon>Fungi</taxon>
        <taxon>Fungi incertae sedis</taxon>
        <taxon>Mucoromycota</taxon>
        <taxon>Mucoromycotina</taxon>
        <taxon>Mucoromycetes</taxon>
        <taxon>Mucorales</taxon>
        <taxon>Syncephalastraceae</taxon>
        <taxon>Syncephalastrum</taxon>
    </lineage>
</organism>
<keyword evidence="5" id="KW-1185">Reference proteome</keyword>
<reference evidence="4 5" key="1">
    <citation type="submission" date="2016-07" db="EMBL/GenBank/DDBJ databases">
        <title>Pervasive Adenine N6-methylation of Active Genes in Fungi.</title>
        <authorList>
            <consortium name="DOE Joint Genome Institute"/>
            <person name="Mondo S.J."/>
            <person name="Dannebaum R.O."/>
            <person name="Kuo R.C."/>
            <person name="Labutti K."/>
            <person name="Haridas S."/>
            <person name="Kuo A."/>
            <person name="Salamov A."/>
            <person name="Ahrendt S.R."/>
            <person name="Lipzen A."/>
            <person name="Sullivan W."/>
            <person name="Andreopoulos W.B."/>
            <person name="Clum A."/>
            <person name="Lindquist E."/>
            <person name="Daum C."/>
            <person name="Ramamoorthy G.K."/>
            <person name="Gryganskyi A."/>
            <person name="Culley D."/>
            <person name="Magnuson J.K."/>
            <person name="James T.Y."/>
            <person name="O'Malley M.A."/>
            <person name="Stajich J.E."/>
            <person name="Spatafora J.W."/>
            <person name="Visel A."/>
            <person name="Grigoriev I.V."/>
        </authorList>
    </citation>
    <scope>NUCLEOTIDE SEQUENCE [LARGE SCALE GENOMIC DNA]</scope>
    <source>
        <strain evidence="4 5">NRRL 2496</strain>
    </source>
</reference>
<dbReference type="InterPro" id="IPR050904">
    <property type="entry name" value="Adhesion/Biosynth-related"/>
</dbReference>
<dbReference type="PROSITE" id="PS50213">
    <property type="entry name" value="FAS1"/>
    <property type="match status" value="2"/>
</dbReference>
<dbReference type="STRING" id="13706.A0A1X2HW92"/>
<accession>A0A1X2HW92</accession>
<keyword evidence="2" id="KW-0732">Signal</keyword>
<dbReference type="InterPro" id="IPR036378">
    <property type="entry name" value="FAS1_dom_sf"/>
</dbReference>
<sequence>MTLQLALSWILLLVATVASAMAQQQEERRVHNINNSIWDSLTYANGSKTLMDQLDQMDNIEDVLSQNTTDGITFFLPTEAAVQAALANHILNFTLSNTTFDQLLHHIVPNIYDTTSLLSRHQYLTTNDSSYLPLVAGPDPANTSMVAIASGPYTAHIVNADIRCSNGIIHVIDQFLAPPKTTLETIAQIPELQSYDQLIQSLNLTGIVTGNNKTIIAASNQAWEDANGATMPYGTLVHNLKYQVIPGIYLASTLFPSSGTNNDVQVVLSTEWNARRDHDHAAELHFCIENATQYVQGRTGDDQARVLRTDIVTTEGVIHIVDKVLSADRQMTSTTLGSSINSGGGASPARYDSGDDDDDGSSDAGGGYGEIVPEAGAQSLVSMAAYMSEPALTSVLIPCLFLKLLLF</sequence>
<feature type="domain" description="FAS1" evidence="3">
    <location>
        <begin position="34"/>
        <end position="176"/>
    </location>
</feature>
<evidence type="ECO:0000313" key="4">
    <source>
        <dbReference type="EMBL" id="ORZ03829.1"/>
    </source>
</evidence>
<dbReference type="AlphaFoldDB" id="A0A1X2HW92"/>
<dbReference type="Proteomes" id="UP000242180">
    <property type="component" value="Unassembled WGS sequence"/>
</dbReference>
<feature type="chain" id="PRO_5013185565" evidence="2">
    <location>
        <begin position="23"/>
        <end position="407"/>
    </location>
</feature>
<dbReference type="GO" id="GO:0005615">
    <property type="term" value="C:extracellular space"/>
    <property type="evidence" value="ECO:0007669"/>
    <property type="project" value="TreeGrafter"/>
</dbReference>
<dbReference type="Gene3D" id="2.30.180.10">
    <property type="entry name" value="FAS1 domain"/>
    <property type="match status" value="2"/>
</dbReference>
<evidence type="ECO:0000259" key="3">
    <source>
        <dbReference type="PROSITE" id="PS50213"/>
    </source>
</evidence>
<protein>
    <submittedName>
        <fullName evidence="4">FAS1 domain-containing protein</fullName>
    </submittedName>
</protein>
<dbReference type="OrthoDB" id="286301at2759"/>
<dbReference type="InterPro" id="IPR000782">
    <property type="entry name" value="FAS1_domain"/>
</dbReference>
<dbReference type="PANTHER" id="PTHR10900:SF77">
    <property type="entry name" value="FI19380P1"/>
    <property type="match status" value="1"/>
</dbReference>
<name>A0A1X2HW92_SYNRA</name>
<dbReference type="OMA" id="YRNMPIT"/>
<evidence type="ECO:0000256" key="2">
    <source>
        <dbReference type="SAM" id="SignalP"/>
    </source>
</evidence>
<gene>
    <name evidence="4" type="ORF">BCR43DRAFT_484056</name>
</gene>
<proteinExistence type="predicted"/>
<dbReference type="EMBL" id="MCGN01000001">
    <property type="protein sequence ID" value="ORZ03829.1"/>
    <property type="molecule type" value="Genomic_DNA"/>
</dbReference>
<dbReference type="SUPFAM" id="SSF82153">
    <property type="entry name" value="FAS1 domain"/>
    <property type="match status" value="2"/>
</dbReference>